<dbReference type="AlphaFoldDB" id="A0A420HSK9"/>
<organism evidence="2 3">
    <name type="scientific">Golovinomyces cichoracearum</name>
    <dbReference type="NCBI Taxonomy" id="62708"/>
    <lineage>
        <taxon>Eukaryota</taxon>
        <taxon>Fungi</taxon>
        <taxon>Dikarya</taxon>
        <taxon>Ascomycota</taxon>
        <taxon>Pezizomycotina</taxon>
        <taxon>Leotiomycetes</taxon>
        <taxon>Erysiphales</taxon>
        <taxon>Erysiphaceae</taxon>
        <taxon>Golovinomyces</taxon>
    </lineage>
</organism>
<proteinExistence type="predicted"/>
<evidence type="ECO:0000256" key="1">
    <source>
        <dbReference type="SAM" id="MobiDB-lite"/>
    </source>
</evidence>
<evidence type="ECO:0000313" key="2">
    <source>
        <dbReference type="EMBL" id="RKF60425.1"/>
    </source>
</evidence>
<reference evidence="2 3" key="1">
    <citation type="journal article" date="2018" name="BMC Genomics">
        <title>Comparative genome analyses reveal sequence features reflecting distinct modes of host-adaptation between dicot and monocot powdery mildew.</title>
        <authorList>
            <person name="Wu Y."/>
            <person name="Ma X."/>
            <person name="Pan Z."/>
            <person name="Kale S.D."/>
            <person name="Song Y."/>
            <person name="King H."/>
            <person name="Zhang Q."/>
            <person name="Presley C."/>
            <person name="Deng X."/>
            <person name="Wei C.I."/>
            <person name="Xiao S."/>
        </authorList>
    </citation>
    <scope>NUCLEOTIDE SEQUENCE [LARGE SCALE GENOMIC DNA]</scope>
    <source>
        <strain evidence="2">UMSG3</strain>
    </source>
</reference>
<protein>
    <submittedName>
        <fullName evidence="2">Uncharacterized protein</fullName>
    </submittedName>
</protein>
<keyword evidence="3" id="KW-1185">Reference proteome</keyword>
<name>A0A420HSK9_9PEZI</name>
<comment type="caution">
    <text evidence="2">The sequence shown here is derived from an EMBL/GenBank/DDBJ whole genome shotgun (WGS) entry which is preliminary data.</text>
</comment>
<gene>
    <name evidence="2" type="ORF">GcM3_165016</name>
</gene>
<evidence type="ECO:0000313" key="3">
    <source>
        <dbReference type="Proteomes" id="UP000283383"/>
    </source>
</evidence>
<feature type="compositionally biased region" description="Basic and acidic residues" evidence="1">
    <location>
        <begin position="1"/>
        <end position="12"/>
    </location>
</feature>
<feature type="compositionally biased region" description="Polar residues" evidence="1">
    <location>
        <begin position="13"/>
        <end position="26"/>
    </location>
</feature>
<dbReference type="Proteomes" id="UP000283383">
    <property type="component" value="Unassembled WGS sequence"/>
</dbReference>
<dbReference type="EMBL" id="MCBQ01016559">
    <property type="protein sequence ID" value="RKF60425.1"/>
    <property type="molecule type" value="Genomic_DNA"/>
</dbReference>
<sequence>TYFQKEKNKENISRNVQSISHTPPQQVQFPITLTPKRKARRVVTSVRSTSLEPSTVVSVAEESSDKLEEKVEQDEDARTEITQGTNVTGGRRRVVRRLRQSTQSVADTEYTAVSFGTNKNVESKDCPKANITPLEAVHMAAIANWVEKMGHGAPYYGLIMYSVNENILGNDLVIEILEYVRKRVSESTSYVCLDELEDPDSYTSIWCTKLMERIILYDKSNVYVGIPHVFARWLGGKLSSSKTRCNFEDRGVSADDNYWWKCCPFTPAEEDKEYIFVVEEEDGEIMETPFASFNELFVQNGSSVVANLTCSVKMSTKIDVARKGSITSEGEWRMGINISRVNLIDVIEVSKPRSDRTQKSIAGKADKAKPRLLEKMRARQSKRVF</sequence>
<accession>A0A420HSK9</accession>
<feature type="non-terminal residue" evidence="2">
    <location>
        <position position="1"/>
    </location>
</feature>
<feature type="region of interest" description="Disordered" evidence="1">
    <location>
        <begin position="1"/>
        <end position="26"/>
    </location>
</feature>